<protein>
    <submittedName>
        <fullName evidence="2">Uncharacterized protein</fullName>
    </submittedName>
</protein>
<reference evidence="2" key="1">
    <citation type="submission" date="2021-02" db="EMBL/GenBank/DDBJ databases">
        <authorList>
            <person name="Nowell W R."/>
        </authorList>
    </citation>
    <scope>NUCLEOTIDE SEQUENCE</scope>
</reference>
<name>A0A820F953_9BILA</name>
<proteinExistence type="predicted"/>
<evidence type="ECO:0000256" key="1">
    <source>
        <dbReference type="SAM" id="MobiDB-lite"/>
    </source>
</evidence>
<dbReference type="EMBL" id="CAJOBF010008524">
    <property type="protein sequence ID" value="CAF4257354.1"/>
    <property type="molecule type" value="Genomic_DNA"/>
</dbReference>
<sequence length="374" mass="43332">MNIKSVAGLFFISPCSQLPIEYLPDGFQRFKPNNISNDDSISIMHHDRDLQWINDIDTVDIKSISESVFQTDETDDSNDYDSPLHPYTDMLTNSFCFRLIKSLRQSKLSQSECHILFDLIHSALPSPNNLPVNINKLLQKLELNQFFFEKQICLLCYKEIPDKTRACLSCPTSTEYNIAAIYDSDVKSMLCVFLIVLNFYLPGRQNDNANFIEVLSYTSSREECRRIWQKKEEAQNSTSTFFPYFQLNLKTILDFDENRKSNHVNDIDISAYREPGTSQTQEDVMHKDINLLLVRGKSAGDYACFQTGFDLFIYSILIFLGVLRYKCNRSGSRCDEFFHKLIRAKLVDFLSDERKRARKSETTKSPPSSLYDQD</sequence>
<dbReference type="AlphaFoldDB" id="A0A820F953"/>
<accession>A0A820F953</accession>
<dbReference type="Proteomes" id="UP000663842">
    <property type="component" value="Unassembled WGS sequence"/>
</dbReference>
<feature type="region of interest" description="Disordered" evidence="1">
    <location>
        <begin position="354"/>
        <end position="374"/>
    </location>
</feature>
<organism evidence="2 3">
    <name type="scientific">Rotaria magnacalcarata</name>
    <dbReference type="NCBI Taxonomy" id="392030"/>
    <lineage>
        <taxon>Eukaryota</taxon>
        <taxon>Metazoa</taxon>
        <taxon>Spiralia</taxon>
        <taxon>Gnathifera</taxon>
        <taxon>Rotifera</taxon>
        <taxon>Eurotatoria</taxon>
        <taxon>Bdelloidea</taxon>
        <taxon>Philodinida</taxon>
        <taxon>Philodinidae</taxon>
        <taxon>Rotaria</taxon>
    </lineage>
</organism>
<evidence type="ECO:0000313" key="3">
    <source>
        <dbReference type="Proteomes" id="UP000663842"/>
    </source>
</evidence>
<comment type="caution">
    <text evidence="2">The sequence shown here is derived from an EMBL/GenBank/DDBJ whole genome shotgun (WGS) entry which is preliminary data.</text>
</comment>
<evidence type="ECO:0000313" key="2">
    <source>
        <dbReference type="EMBL" id="CAF4257354.1"/>
    </source>
</evidence>
<gene>
    <name evidence="2" type="ORF">UXM345_LOCUS31079</name>
</gene>
<feature type="compositionally biased region" description="Polar residues" evidence="1">
    <location>
        <begin position="363"/>
        <end position="374"/>
    </location>
</feature>